<keyword evidence="3 6" id="KW-0547">Nucleotide-binding</keyword>
<dbReference type="InterPro" id="IPR036832">
    <property type="entry name" value="PPK_N_dom_sf"/>
</dbReference>
<evidence type="ECO:0000256" key="3">
    <source>
        <dbReference type="ARBA" id="ARBA00022741"/>
    </source>
</evidence>
<evidence type="ECO:0000256" key="4">
    <source>
        <dbReference type="ARBA" id="ARBA00022777"/>
    </source>
</evidence>
<comment type="PTM">
    <text evidence="6 7">An intermediate of this reaction is the autophosphorylated ppk in which a phosphate is covalently linked to a histidine residue through a N-P bond.</text>
</comment>
<accession>A0A4R6M977</accession>
<feature type="binding site" evidence="6">
    <location>
        <position position="629"/>
    </location>
    <ligand>
        <name>ATP</name>
        <dbReference type="ChEBI" id="CHEBI:30616"/>
    </ligand>
</feature>
<evidence type="ECO:0000256" key="1">
    <source>
        <dbReference type="ARBA" id="ARBA00022553"/>
    </source>
</evidence>
<protein>
    <recommendedName>
        <fullName evidence="6 7">Polyphosphate kinase</fullName>
        <ecNumber evidence="6 7">2.7.4.1</ecNumber>
    </recommendedName>
    <alternativeName>
        <fullName evidence="6">ATP-polyphosphate phosphotransferase</fullName>
    </alternativeName>
    <alternativeName>
        <fullName evidence="6">Polyphosphoric acid kinase</fullName>
    </alternativeName>
</protein>
<dbReference type="Pfam" id="PF02503">
    <property type="entry name" value="PP_kinase"/>
    <property type="match status" value="1"/>
</dbReference>
<feature type="binding site" evidence="6">
    <location>
        <position position="657"/>
    </location>
    <ligand>
        <name>ATP</name>
        <dbReference type="ChEBI" id="CHEBI:30616"/>
    </ligand>
</feature>
<evidence type="ECO:0000259" key="9">
    <source>
        <dbReference type="Pfam" id="PF13089"/>
    </source>
</evidence>
<dbReference type="InterPro" id="IPR024953">
    <property type="entry name" value="PP_kinase_middle"/>
</dbReference>
<dbReference type="EMBL" id="SNXC01000011">
    <property type="protein sequence ID" value="TDO97983.1"/>
    <property type="molecule type" value="Genomic_DNA"/>
</dbReference>
<feature type="binding site" evidence="6">
    <location>
        <position position="533"/>
    </location>
    <ligand>
        <name>ATP</name>
        <dbReference type="ChEBI" id="CHEBI:30616"/>
    </ligand>
</feature>
<dbReference type="GO" id="GO:0009358">
    <property type="term" value="C:polyphosphate kinase complex"/>
    <property type="evidence" value="ECO:0007669"/>
    <property type="project" value="InterPro"/>
</dbReference>
<dbReference type="NCBIfam" id="TIGR03705">
    <property type="entry name" value="poly_P_kin"/>
    <property type="match status" value="1"/>
</dbReference>
<feature type="binding site" evidence="6">
    <location>
        <position position="470"/>
    </location>
    <ligand>
        <name>Mg(2+)</name>
        <dbReference type="ChEBI" id="CHEBI:18420"/>
    </ligand>
</feature>
<dbReference type="Proteomes" id="UP000294656">
    <property type="component" value="Unassembled WGS sequence"/>
</dbReference>
<dbReference type="GO" id="GO:0008976">
    <property type="term" value="F:polyphosphate kinase activity"/>
    <property type="evidence" value="ECO:0007669"/>
    <property type="project" value="UniProtKB-UniRule"/>
</dbReference>
<organism evidence="12 13">
    <name type="scientific">Marinomonas balearica</name>
    <dbReference type="NCBI Taxonomy" id="491947"/>
    <lineage>
        <taxon>Bacteria</taxon>
        <taxon>Pseudomonadati</taxon>
        <taxon>Pseudomonadota</taxon>
        <taxon>Gammaproteobacteria</taxon>
        <taxon>Oceanospirillales</taxon>
        <taxon>Oceanospirillaceae</taxon>
        <taxon>Marinomonas</taxon>
    </lineage>
</organism>
<feature type="domain" description="Polyphosphate kinase C-terminal" evidence="10">
    <location>
        <begin position="568"/>
        <end position="739"/>
    </location>
</feature>
<dbReference type="NCBIfam" id="NF003917">
    <property type="entry name" value="PRK05443.1-1"/>
    <property type="match status" value="1"/>
</dbReference>
<evidence type="ECO:0000256" key="6">
    <source>
        <dbReference type="HAMAP-Rule" id="MF_00347"/>
    </source>
</evidence>
<sequence>MSDQSVTEVEKKVVQSSVEVSEAIQKEVKKEADVGEDIVLETIPEQPLAPSQVSIEQRLPEEIDLADPELYFNRELSHLQFNARVLEQAMDENHPILNRLVFLCIFSSNMDEFFEIRVAGLKSQLEYSRETTGPDGMHPKKVLSLISEQAHKLVRRQYRILNDIIFPKMADENIKFIRRSDWNDKQAAWVKRYFRDNALPIISPVALDPAHPFPRLANKTFNFVVELEGRDAFGRENGLAIVPAPSSLPRLVRLPDEVCDEGDNMVFLSSIIHAHADQLFPGMTVKGCYQFRLTRNADLEVDSDDIGVDLAGALRTELQSRHYGSSVRLEIADNCPTHIVESLLTQFELAEQDVYRIDGPVNLSRLMAVLDLVDRPDLTYEPFSPGLPNKLAKSGGIFEAIKQRDYLLMHPFESFSPVVDTLSEAAKDPKVVAIRQTLYRTGARSPIANALVEAARNGKEVTVVIELRARFDEAENLALASRLQDAGAIVVYGVVRHKTHAKMILIVRRENTELVRYVHLGTGNYHAGNARLYTDYSFLTCDKEIGEDVHRVFQQLTGMSKELKVKKLLHAPFTLRDRLLDMVEAEAENARKGEPSRIIIKVNSLTEQRLVRALYKASQAGVKIDLIVRGICTLRPGIKGVSSNIRVRSIIGRFLEHTRVYYFYNNRNPLVYLSSADGMDRNLNNRVEVAFPVQDYKLARRVKKELEHYLNDNTQSWLLQSDGSYQLAKPRKDDYRSAQRSLMGELANNSRSS</sequence>
<dbReference type="NCBIfam" id="NF003921">
    <property type="entry name" value="PRK05443.2-2"/>
    <property type="match status" value="1"/>
</dbReference>
<dbReference type="GO" id="GO:0006799">
    <property type="term" value="P:polyphosphate biosynthetic process"/>
    <property type="evidence" value="ECO:0007669"/>
    <property type="project" value="UniProtKB-UniRule"/>
</dbReference>
<dbReference type="RefSeq" id="WP_133503398.1">
    <property type="nucleotide sequence ID" value="NZ_SNXC01000011.1"/>
</dbReference>
<dbReference type="Pfam" id="PF17941">
    <property type="entry name" value="PP_kinase_C_1"/>
    <property type="match status" value="1"/>
</dbReference>
<dbReference type="Gene3D" id="3.30.870.10">
    <property type="entry name" value="Endonuclease Chain A"/>
    <property type="match status" value="2"/>
</dbReference>
<feature type="active site" description="Phosphohistidine intermediate" evidence="6">
    <location>
        <position position="500"/>
    </location>
</feature>
<keyword evidence="4 6" id="KW-0418">Kinase</keyword>
<dbReference type="NCBIfam" id="NF003918">
    <property type="entry name" value="PRK05443.1-2"/>
    <property type="match status" value="1"/>
</dbReference>
<feature type="domain" description="Polyphosphate kinase C-terminal" evidence="11">
    <location>
        <begin position="397"/>
        <end position="561"/>
    </location>
</feature>
<dbReference type="EC" id="2.7.4.1" evidence="6 7"/>
<dbReference type="InterPro" id="IPR041108">
    <property type="entry name" value="PP_kinase_C_1"/>
</dbReference>
<keyword evidence="5 6" id="KW-0067">ATP-binding</keyword>
<dbReference type="PANTHER" id="PTHR30218">
    <property type="entry name" value="POLYPHOSPHATE KINASE"/>
    <property type="match status" value="1"/>
</dbReference>
<dbReference type="SUPFAM" id="SSF143724">
    <property type="entry name" value="PHP14-like"/>
    <property type="match status" value="1"/>
</dbReference>
<dbReference type="Gene3D" id="3.30.1840.10">
    <property type="entry name" value="Polyphosphate kinase middle domain"/>
    <property type="match status" value="1"/>
</dbReference>
<comment type="cofactor">
    <cofactor evidence="6">
        <name>Mg(2+)</name>
        <dbReference type="ChEBI" id="CHEBI:18420"/>
    </cofactor>
</comment>
<feature type="domain" description="Polyphosphate kinase middle" evidence="8">
    <location>
        <begin position="185"/>
        <end position="368"/>
    </location>
</feature>
<feature type="domain" description="Polyphosphate kinase N-terminal" evidence="9">
    <location>
        <begin position="71"/>
        <end position="176"/>
    </location>
</feature>
<comment type="similarity">
    <text evidence="6 7">Belongs to the polyphosphate kinase 1 (PPK1) family.</text>
</comment>
<dbReference type="Pfam" id="PF13089">
    <property type="entry name" value="PP_kinase_N"/>
    <property type="match status" value="1"/>
</dbReference>
<evidence type="ECO:0000256" key="5">
    <source>
        <dbReference type="ARBA" id="ARBA00022840"/>
    </source>
</evidence>
<name>A0A4R6M977_9GAMM</name>
<reference evidence="12 13" key="1">
    <citation type="submission" date="2019-03" db="EMBL/GenBank/DDBJ databases">
        <title>Genomic Encyclopedia of Type Strains, Phase III (KMG-III): the genomes of soil and plant-associated and newly described type strains.</title>
        <authorList>
            <person name="Whitman W."/>
        </authorList>
    </citation>
    <scope>NUCLEOTIDE SEQUENCE [LARGE SCALE GENOMIC DNA]</scope>
    <source>
        <strain evidence="12 13">CECT 7378</strain>
    </source>
</reference>
<dbReference type="GO" id="GO:0005524">
    <property type="term" value="F:ATP binding"/>
    <property type="evidence" value="ECO:0007669"/>
    <property type="project" value="UniProtKB-KW"/>
</dbReference>
<feature type="binding site" evidence="6">
    <location>
        <position position="440"/>
    </location>
    <ligand>
        <name>Mg(2+)</name>
        <dbReference type="ChEBI" id="CHEBI:18420"/>
    </ligand>
</feature>
<keyword evidence="1 6" id="KW-0597">Phosphoprotein</keyword>
<dbReference type="OrthoDB" id="9761456at2"/>
<dbReference type="InterPro" id="IPR036830">
    <property type="entry name" value="PP_kinase_middle_dom_sf"/>
</dbReference>
<dbReference type="Pfam" id="PF13090">
    <property type="entry name" value="PP_kinase_C"/>
    <property type="match status" value="1"/>
</dbReference>
<evidence type="ECO:0000313" key="12">
    <source>
        <dbReference type="EMBL" id="TDO97983.1"/>
    </source>
</evidence>
<evidence type="ECO:0000256" key="2">
    <source>
        <dbReference type="ARBA" id="ARBA00022679"/>
    </source>
</evidence>
<keyword evidence="2 6" id="KW-0808">Transferase</keyword>
<evidence type="ECO:0000259" key="10">
    <source>
        <dbReference type="Pfam" id="PF13090"/>
    </source>
</evidence>
<gene>
    <name evidence="6" type="primary">ppk</name>
    <name evidence="12" type="ORF">DFP79_1615</name>
</gene>
<proteinExistence type="inferred from homology"/>
<evidence type="ECO:0000313" key="13">
    <source>
        <dbReference type="Proteomes" id="UP000294656"/>
    </source>
</evidence>
<dbReference type="InterPro" id="IPR003414">
    <property type="entry name" value="PP_kinase"/>
</dbReference>
<dbReference type="HAMAP" id="MF_00347">
    <property type="entry name" value="Polyphosphate_kinase"/>
    <property type="match status" value="1"/>
</dbReference>
<dbReference type="InterPro" id="IPR025198">
    <property type="entry name" value="PPK_N_dom"/>
</dbReference>
<comment type="catalytic activity">
    <reaction evidence="6 7">
        <text>[phosphate](n) + ATP = [phosphate](n+1) + ADP</text>
        <dbReference type="Rhea" id="RHEA:19573"/>
        <dbReference type="Rhea" id="RHEA-COMP:9859"/>
        <dbReference type="Rhea" id="RHEA-COMP:14280"/>
        <dbReference type="ChEBI" id="CHEBI:16838"/>
        <dbReference type="ChEBI" id="CHEBI:30616"/>
        <dbReference type="ChEBI" id="CHEBI:456216"/>
        <dbReference type="EC" id="2.7.4.1"/>
    </reaction>
</comment>
<dbReference type="SUPFAM" id="SSF140356">
    <property type="entry name" value="PPK N-terminal domain-like"/>
    <property type="match status" value="1"/>
</dbReference>
<dbReference type="InterPro" id="IPR025200">
    <property type="entry name" value="PPK_C_dom2"/>
</dbReference>
<comment type="caution">
    <text evidence="12">The sequence shown here is derived from an EMBL/GenBank/DDBJ whole genome shotgun (WGS) entry which is preliminary data.</text>
</comment>
<dbReference type="PANTHER" id="PTHR30218:SF0">
    <property type="entry name" value="POLYPHOSPHATE KINASE"/>
    <property type="match status" value="1"/>
</dbReference>
<keyword evidence="6" id="KW-0479">Metal-binding</keyword>
<dbReference type="GO" id="GO:0046872">
    <property type="term" value="F:metal ion binding"/>
    <property type="evidence" value="ECO:0007669"/>
    <property type="project" value="UniProtKB-KW"/>
</dbReference>
<dbReference type="SUPFAM" id="SSF56024">
    <property type="entry name" value="Phospholipase D/nuclease"/>
    <property type="match status" value="2"/>
</dbReference>
<keyword evidence="6" id="KW-0460">Magnesium</keyword>
<dbReference type="AlphaFoldDB" id="A0A4R6M977"/>
<comment type="function">
    <text evidence="6 7">Catalyzes the reversible transfer of the terminal phosphate of ATP to form a long-chain polyphosphate (polyP).</text>
</comment>
<feature type="binding site" evidence="6">
    <location>
        <position position="109"/>
    </location>
    <ligand>
        <name>ATP</name>
        <dbReference type="ChEBI" id="CHEBI:30616"/>
    </ligand>
</feature>
<dbReference type="CDD" id="cd09168">
    <property type="entry name" value="PLDc_PaPPK1_C2_like"/>
    <property type="match status" value="1"/>
</dbReference>
<evidence type="ECO:0000259" key="8">
    <source>
        <dbReference type="Pfam" id="PF02503"/>
    </source>
</evidence>
<dbReference type="Gene3D" id="1.20.58.310">
    <property type="entry name" value="Polyphosphate kinase N-terminal domain"/>
    <property type="match status" value="1"/>
</dbReference>
<dbReference type="PIRSF" id="PIRSF015589">
    <property type="entry name" value="PP_kinase"/>
    <property type="match status" value="1"/>
</dbReference>
<evidence type="ECO:0000256" key="7">
    <source>
        <dbReference type="RuleBase" id="RU003800"/>
    </source>
</evidence>
<keyword evidence="13" id="KW-1185">Reference proteome</keyword>
<evidence type="ECO:0000259" key="11">
    <source>
        <dbReference type="Pfam" id="PF17941"/>
    </source>
</evidence>